<protein>
    <submittedName>
        <fullName evidence="2">Uncharacterized protein</fullName>
    </submittedName>
</protein>
<feature type="compositionally biased region" description="Basic and acidic residues" evidence="1">
    <location>
        <begin position="2132"/>
        <end position="2144"/>
    </location>
</feature>
<feature type="compositionally biased region" description="Basic and acidic residues" evidence="1">
    <location>
        <begin position="1"/>
        <end position="14"/>
    </location>
</feature>
<dbReference type="RefSeq" id="XP_067918776.1">
    <property type="nucleotide sequence ID" value="XM_068069249.1"/>
</dbReference>
<feature type="region of interest" description="Disordered" evidence="1">
    <location>
        <begin position="1176"/>
        <end position="1208"/>
    </location>
</feature>
<name>A0A2C6JJ96_9APIC</name>
<feature type="compositionally biased region" description="Basic and acidic residues" evidence="1">
    <location>
        <begin position="1757"/>
        <end position="1767"/>
    </location>
</feature>
<feature type="region of interest" description="Disordered" evidence="1">
    <location>
        <begin position="577"/>
        <end position="635"/>
    </location>
</feature>
<feature type="region of interest" description="Disordered" evidence="1">
    <location>
        <begin position="2855"/>
        <end position="3055"/>
    </location>
</feature>
<organism evidence="2 3">
    <name type="scientific">Cystoisospora suis</name>
    <dbReference type="NCBI Taxonomy" id="483139"/>
    <lineage>
        <taxon>Eukaryota</taxon>
        <taxon>Sar</taxon>
        <taxon>Alveolata</taxon>
        <taxon>Apicomplexa</taxon>
        <taxon>Conoidasida</taxon>
        <taxon>Coccidia</taxon>
        <taxon>Eucoccidiorida</taxon>
        <taxon>Eimeriorina</taxon>
        <taxon>Sarcocystidae</taxon>
        <taxon>Cystoisospora</taxon>
    </lineage>
</organism>
<feature type="compositionally biased region" description="Basic and acidic residues" evidence="1">
    <location>
        <begin position="577"/>
        <end position="610"/>
    </location>
</feature>
<feature type="compositionally biased region" description="Basic and acidic residues" evidence="1">
    <location>
        <begin position="660"/>
        <end position="669"/>
    </location>
</feature>
<feature type="compositionally biased region" description="Basic and acidic residues" evidence="1">
    <location>
        <begin position="1056"/>
        <end position="1070"/>
    </location>
</feature>
<feature type="compositionally biased region" description="Basic and acidic residues" evidence="1">
    <location>
        <begin position="2867"/>
        <end position="2877"/>
    </location>
</feature>
<dbReference type="GeneID" id="94432460"/>
<feature type="region of interest" description="Disordered" evidence="1">
    <location>
        <begin position="1958"/>
        <end position="1989"/>
    </location>
</feature>
<feature type="compositionally biased region" description="Basic and acidic residues" evidence="1">
    <location>
        <begin position="1697"/>
        <end position="1713"/>
    </location>
</feature>
<feature type="compositionally biased region" description="Basic and acidic residues" evidence="1">
    <location>
        <begin position="2696"/>
        <end position="2709"/>
    </location>
</feature>
<feature type="compositionally biased region" description="Low complexity" evidence="1">
    <location>
        <begin position="725"/>
        <end position="740"/>
    </location>
</feature>
<feature type="compositionally biased region" description="Polar residues" evidence="1">
    <location>
        <begin position="928"/>
        <end position="937"/>
    </location>
</feature>
<dbReference type="Proteomes" id="UP000221165">
    <property type="component" value="Unassembled WGS sequence"/>
</dbReference>
<feature type="compositionally biased region" description="Basic and acidic residues" evidence="1">
    <location>
        <begin position="2399"/>
        <end position="2420"/>
    </location>
</feature>
<feature type="compositionally biased region" description="Acidic residues" evidence="1">
    <location>
        <begin position="3197"/>
        <end position="3215"/>
    </location>
</feature>
<feature type="region of interest" description="Disordered" evidence="1">
    <location>
        <begin position="1757"/>
        <end position="1944"/>
    </location>
</feature>
<proteinExistence type="predicted"/>
<feature type="region of interest" description="Disordered" evidence="1">
    <location>
        <begin position="1"/>
        <end position="167"/>
    </location>
</feature>
<feature type="compositionally biased region" description="Polar residues" evidence="1">
    <location>
        <begin position="2184"/>
        <end position="2196"/>
    </location>
</feature>
<feature type="compositionally biased region" description="Polar residues" evidence="1">
    <location>
        <begin position="1814"/>
        <end position="1825"/>
    </location>
</feature>
<feature type="region of interest" description="Disordered" evidence="1">
    <location>
        <begin position="2673"/>
        <end position="2769"/>
    </location>
</feature>
<feature type="compositionally biased region" description="Polar residues" evidence="1">
    <location>
        <begin position="2520"/>
        <end position="2533"/>
    </location>
</feature>
<feature type="region of interest" description="Disordered" evidence="1">
    <location>
        <begin position="2399"/>
        <end position="2457"/>
    </location>
</feature>
<feature type="region of interest" description="Disordered" evidence="1">
    <location>
        <begin position="1640"/>
        <end position="1714"/>
    </location>
</feature>
<feature type="compositionally biased region" description="Basic and acidic residues" evidence="1">
    <location>
        <begin position="41"/>
        <end position="89"/>
    </location>
</feature>
<feature type="region of interest" description="Disordered" evidence="1">
    <location>
        <begin position="1726"/>
        <end position="1745"/>
    </location>
</feature>
<feature type="compositionally biased region" description="Low complexity" evidence="1">
    <location>
        <begin position="295"/>
        <end position="307"/>
    </location>
</feature>
<reference evidence="2 3" key="1">
    <citation type="journal article" date="2017" name="Int. J. Parasitol.">
        <title>The genome of the protozoan parasite Cystoisospora suis and a reverse vaccinology approach to identify vaccine candidates.</title>
        <authorList>
            <person name="Palmieri N."/>
            <person name="Shrestha A."/>
            <person name="Ruttkowski B."/>
            <person name="Beck T."/>
            <person name="Vogl C."/>
            <person name="Tomley F."/>
            <person name="Blake D.P."/>
            <person name="Joachim A."/>
        </authorList>
    </citation>
    <scope>NUCLEOTIDE SEQUENCE [LARGE SCALE GENOMIC DNA]</scope>
    <source>
        <strain evidence="2 3">Wien I</strain>
    </source>
</reference>
<feature type="compositionally biased region" description="Basic and acidic residues" evidence="1">
    <location>
        <begin position="2906"/>
        <end position="2933"/>
    </location>
</feature>
<feature type="compositionally biased region" description="Acidic residues" evidence="1">
    <location>
        <begin position="3029"/>
        <end position="3038"/>
    </location>
</feature>
<feature type="compositionally biased region" description="Basic and acidic residues" evidence="1">
    <location>
        <begin position="1648"/>
        <end position="1665"/>
    </location>
</feature>
<keyword evidence="3" id="KW-1185">Reference proteome</keyword>
<feature type="compositionally biased region" description="Basic and acidic residues" evidence="1">
    <location>
        <begin position="2223"/>
        <end position="2234"/>
    </location>
</feature>
<feature type="compositionally biased region" description="Polar residues" evidence="1">
    <location>
        <begin position="1726"/>
        <end position="1735"/>
    </location>
</feature>
<evidence type="ECO:0000256" key="1">
    <source>
        <dbReference type="SAM" id="MobiDB-lite"/>
    </source>
</evidence>
<sequence length="3226" mass="345353">MLHANQPEKGDVHAAEAPSHVGLQIQGEVEEKAVTGIPVTDRGRPEPQEHDLREGGGDSKVEVADELHAAEEESEVSRTPRHPDTDSSECRPQAQNNSVCMRDKATQSTGQASCEPRRDVVPKASQSCRTASGPRSRPSSAAVNHALTHQKRPDRGSTSSSPRNLPGSPCGPPVLPFCLPLCISMYFDPFARTQSFPHCSSCSQQRLSGPADSVCCCGLPLTPPPLCTPPCPFPFLSSPSSSSSSVPPSFRRTNRIFMSSSLSSRHSVGGLSETKAESGSLLPVLPTPRERSKESTSSSSLSSALSADHSRQQASGPDGSFRADTSAIQRSSSKHECGGQSLADSAGSPDAFCRAPCHLTPTQSTPSEGVITSLKPQSGSKCEASHYVALVESIPEKDLGCSATTELTRCLPVCSPETRARLKRDTRMAAKSSVGPGTPQEKGCAEASCPLSPDIRDKETQGSVGRKHPSACAVAKEDLASTADHAKETVFVRILPLLQACAQTLLAFVGADDGRLYRWKQVFGSLQFGVRAFLNAPEVIYCRGVTRLAQQRLLSHTVHMLFVWIFLAVAAERDVVEDRNTSRQSRSREGRLDGCARHGESSTEPEKSPVEEVAVPHQECNEEGKGEETVRDPCRLNPEVGTEGKPHGSAWVAKNCPEQIKGKKQEKTRRAPLLKPQRVGGWSETKAGKKKRIEGQGGKVHSDLRITVLSGSGQQKGSTKVSAPSQRSQISSTSQRGGRSNACEPRLAALGSKRMTGNTATSTSVKSESARSNKSITAGPKKERNSSAPPLHAKGSARGKEQDSRATANVGIEPTDKGTVGREATREREGSLHREGLGRRGGRANARAGNDNKRRTATASSGSGVMAKGKPGRKPRGNETGQRTPVGPPGRKRQMYRAAEEVVTCEGHSTTSMHTPEKTEQPVPVSASKPTVPTGARTTSLQAQIAGYDKSELPSESDMNFSCIVNSKTHCYTQHWQGLANPEKGGRRNFDHRLVVDAWDDTEIRSYLPIPIPISLRTAKESSNADFLGDDSQTSASSPSTQLLCCNSTDLLEDSPGGRREHGAKIKDQTDTDETYACDGAAVFPSSETRTSSKEIKTSSGQVADAPPRESLQAQMKTEESIRRSLQGFDNVASSVPVASSLQRDADRLGVERKAGKAPTAVFGARAVSENETMIKTEDVSEPDSAALATQELPASSQPEAAPDNATGLHLADCSSAARRSTNHAEDICTPSGASDSGSETCVVIDPRGDGCSTVQAEEISQPLPLARDATETLSSVLFQASYEIAAAEAGSCSSPDPDICQHVEERSGSLDEAGSPPAGAQKAGSDKCPVASAQEPPDCVATLEPGSVSPTSGRADARTSRVVSVTLGRTAELSLKPCTVEKAGLAQREQDNIMPSACLKCSPPVFMTKKFSCPGSEVASRTGLGDRSFAGGKLGPSVQATVPTSLSESRDSSRGPTALFSEQLNTSRAASQSRTQDSACVPYIPEDTPIPNPSSASPSRSTSPMRRETEAPAHSLRKTGHSNDDADKVQLSSKNRHCAVPVTSDLRLAGIVPVDEGILMEKMLRLSTRDVGEEQEVSTSAAAANTHTKDETHPGSSSNCSSVEAEKVAGRDGEKSGRDTRLQDKFRLLYCRSQGLGRCAGSSTPERIGEREQLPASKSCKEDSCTVTPRKTKKAETEDGSSSTRSLSSSFTDDTWDNRRASEHFVKEKPGDEIGAADAECTAHASTQCSTASSTPPPSVCQQNKKRRIILKSFEPQRGKVEHHTALESLQSQEQQPQDKNQHIAGGKALEHREDRPSGTCADTVVIRRYSYPSDTAKNGQATEFSVLKLDVSKPSRSSDLFSLESRETKGHRDPSPAEQGEKTSPEWPTSATSSLTEDGMDHALLDFTSRTQDCKNSKSLSVPRDSKDSNDSCLGQQAVSSILSQNEGRSAPTEDIANRAKGRTCEGLASALRADKEVSDTFDLSSEPNPKKRRVTEAGENTASAEELKDKLDKCSGNGDFASQVSQQLCKARGYLRQRADEKEGNAYVLRSSESDKQVEGQEECSVTQLLGAGKEEQPHADGRSVTSYGSTDALPVNAAETHPTVSHQIDALEKEDAQPLSLAIPGLEKDKFGQTPERSVALSLSGRANAEDNDSKKKDIESLVANGEESSKSNEQTSPSKPPEGESEGLHADKTAGDFTLGNQEETASTESETPGIVNASMTSESSPYGEESVQPATSDDGKGSEHDKRASGSIKYEGSEGTKSSSENIGASIKIFAPPKDSIPPGIKNLGIRGRPAPLLGDWCFRRLSPTHSPCYSLSPSSTSSLPEASFREHSISSSFRGPSSPAHSARDVLEEWITYYRRWMGDRRTDNPAKEALLQHAETLLPDTLLVGFLQLISHVTQRTRDFIRAEAEGKMTRERDVEEKKDRTTSKERSFSNSSTDKATLDQMHGRPTPQSEPSREPHAGCSSSSCSSSSLSESRDALPSFCGTSSLAAEAALTTEALCRLLVGPTDPFMLSQRRKRLLQKSESRVSPYPSTGTSSASLSPCSNVSTSSVYGGGTGCSSAPFAALPLFPSTDNQSVNLLAIDDPLHTILSLGSRSNRSRSSFRGCLSLTPSVTPKSVSGVCSRRTSEPVHSPSTESKSKGLRPASSQEPQFPLLRCYQAKMEIKQEGCFQHSLECPMTESRTINIMEKPNTPKDEKAKNQRAQRHSQEETRKHQKDEVPGPQGNKTTKLLTLERRARKGTGGSPSVLSPASCMERNKVHKGLSRSLPTSPLGVRSGPTSPSLAVVEPSSLCASSFCKSSSYEERLRLCKQLRELVVEFTCVTGRLAAVHMDHRRCCILRCRDLKAASRALDFCWHSKPSIQSLASLQNSRPPPHRRSVEETSDLRNTRHHRHHLEGEGHPHGGHCQTLSCASEEMQERSDSRQKVKSGREGVKELRVEETNSRTHLSRRQGVSWQNQKAKKEATPPEKVDRGTGVAVQNDTPLKQEGISLNETGQVTSTSSSGRLPPACSESPNSCARDGDTSDASETDDSFVPCSSSEDEDEEEEKDQQQSKWGVRQGTSPSVGVVASSSLTAHACTLVSSSSCSPSSSPPSGSDPSLCKPLLYRGDSCYTTSSSGSSLSSSLESIPLVRIPMGGSSDACEETSYLGSGRQGTPASLSIAEYLQLIAGCGCGCGDSDIAAEDFSGTEDDFLTTEDEEKFSSATASEDEDEDADKEAGEQENSDEASSKKQHRDT</sequence>
<feature type="compositionally biased region" description="Basic and acidic residues" evidence="1">
    <location>
        <begin position="1300"/>
        <end position="1310"/>
    </location>
</feature>
<feature type="compositionally biased region" description="Basic and acidic residues" evidence="1">
    <location>
        <begin position="1605"/>
        <end position="1620"/>
    </location>
</feature>
<feature type="compositionally biased region" description="Acidic residues" evidence="1">
    <location>
        <begin position="3176"/>
        <end position="3189"/>
    </location>
</feature>
<feature type="region of interest" description="Disordered" evidence="1">
    <location>
        <begin position="2603"/>
        <end position="2639"/>
    </location>
</feature>
<feature type="compositionally biased region" description="Polar residues" evidence="1">
    <location>
        <begin position="1868"/>
        <end position="1878"/>
    </location>
</feature>
<feature type="compositionally biased region" description="Basic and acidic residues" evidence="1">
    <location>
        <begin position="1846"/>
        <end position="1866"/>
    </location>
</feature>
<feature type="region of interest" description="Disordered" evidence="1">
    <location>
        <begin position="1571"/>
        <end position="1620"/>
    </location>
</feature>
<feature type="compositionally biased region" description="Low complexity" evidence="1">
    <location>
        <begin position="1494"/>
        <end position="1505"/>
    </location>
</feature>
<feature type="compositionally biased region" description="Basic and acidic residues" evidence="1">
    <location>
        <begin position="619"/>
        <end position="634"/>
    </location>
</feature>
<feature type="compositionally biased region" description="Basic and acidic residues" evidence="1">
    <location>
        <begin position="814"/>
        <end position="838"/>
    </location>
</feature>
<feature type="region of interest" description="Disordered" evidence="1">
    <location>
        <begin position="907"/>
        <end position="937"/>
    </location>
</feature>
<feature type="compositionally biased region" description="Polar residues" evidence="1">
    <location>
        <begin position="2967"/>
        <end position="2994"/>
    </location>
</feature>
<evidence type="ECO:0000313" key="3">
    <source>
        <dbReference type="Proteomes" id="UP000221165"/>
    </source>
</evidence>
<feature type="region of interest" description="Disordered" evidence="1">
    <location>
        <begin position="424"/>
        <end position="467"/>
    </location>
</feature>
<feature type="compositionally biased region" description="Basic and acidic residues" evidence="1">
    <location>
        <begin position="2950"/>
        <end position="2962"/>
    </location>
</feature>
<dbReference type="OrthoDB" id="334047at2759"/>
<feature type="compositionally biased region" description="Low complexity" evidence="1">
    <location>
        <begin position="1681"/>
        <end position="1694"/>
    </location>
</feature>
<feature type="region of interest" description="Disordered" evidence="1">
    <location>
        <begin position="2023"/>
        <end position="2251"/>
    </location>
</feature>
<dbReference type="EMBL" id="MIGC01005316">
    <property type="protein sequence ID" value="PHJ17051.1"/>
    <property type="molecule type" value="Genomic_DNA"/>
</dbReference>
<comment type="caution">
    <text evidence="2">The sequence shown here is derived from an EMBL/GenBank/DDBJ whole genome shotgun (WGS) entry which is preliminary data.</text>
</comment>
<feature type="compositionally biased region" description="Polar residues" evidence="1">
    <location>
        <begin position="755"/>
        <end position="776"/>
    </location>
</feature>
<feature type="compositionally biased region" description="Polar residues" evidence="1">
    <location>
        <begin position="709"/>
        <end position="724"/>
    </location>
</feature>
<feature type="region of interest" description="Disordered" evidence="1">
    <location>
        <begin position="2510"/>
        <end position="2534"/>
    </location>
</feature>
<feature type="compositionally biased region" description="Polar residues" evidence="1">
    <location>
        <begin position="1913"/>
        <end position="1930"/>
    </location>
</feature>
<feature type="compositionally biased region" description="Polar residues" evidence="1">
    <location>
        <begin position="1578"/>
        <end position="1587"/>
    </location>
</feature>
<gene>
    <name evidence="2" type="ORF">CSUI_009130</name>
</gene>
<feature type="region of interest" description="Disordered" evidence="1">
    <location>
        <begin position="1291"/>
        <end position="1337"/>
    </location>
</feature>
<feature type="compositionally biased region" description="Polar residues" evidence="1">
    <location>
        <begin position="1439"/>
        <end position="1448"/>
    </location>
</feature>
<feature type="compositionally biased region" description="Polar residues" evidence="1">
    <location>
        <begin position="1461"/>
        <end position="1479"/>
    </location>
</feature>
<evidence type="ECO:0000313" key="2">
    <source>
        <dbReference type="EMBL" id="PHJ17051.1"/>
    </source>
</evidence>
<feature type="region of interest" description="Disordered" evidence="1">
    <location>
        <begin position="659"/>
        <end position="895"/>
    </location>
</feature>
<feature type="compositionally biased region" description="Low complexity" evidence="1">
    <location>
        <begin position="131"/>
        <end position="142"/>
    </location>
</feature>
<feature type="region of interest" description="Disordered" evidence="1">
    <location>
        <begin position="1048"/>
        <end position="1114"/>
    </location>
</feature>
<feature type="compositionally biased region" description="Low complexity" evidence="1">
    <location>
        <begin position="1768"/>
        <end position="1777"/>
    </location>
</feature>
<feature type="region of interest" description="Disordered" evidence="1">
    <location>
        <begin position="265"/>
        <end position="343"/>
    </location>
</feature>
<feature type="compositionally biased region" description="Basic and acidic residues" evidence="1">
    <location>
        <begin position="2056"/>
        <end position="2065"/>
    </location>
</feature>
<accession>A0A2C6JJ96</accession>
<feature type="region of interest" description="Disordered" evidence="1">
    <location>
        <begin position="3176"/>
        <end position="3226"/>
    </location>
</feature>
<dbReference type="VEuPathDB" id="ToxoDB:CSUI_009130"/>
<feature type="region of interest" description="Disordered" evidence="1">
    <location>
        <begin position="1416"/>
        <end position="1529"/>
    </location>
</feature>